<dbReference type="InterPro" id="IPR001930">
    <property type="entry name" value="Peptidase_M1"/>
</dbReference>
<evidence type="ECO:0000256" key="8">
    <source>
        <dbReference type="ARBA" id="ARBA00022670"/>
    </source>
</evidence>
<dbReference type="InterPro" id="IPR027268">
    <property type="entry name" value="Peptidase_M4/M1_CTD_sf"/>
</dbReference>
<dbReference type="GO" id="GO:0070006">
    <property type="term" value="F:metalloaminopeptidase activity"/>
    <property type="evidence" value="ECO:0007669"/>
    <property type="project" value="TreeGrafter"/>
</dbReference>
<dbReference type="Gene3D" id="2.60.40.1910">
    <property type="match status" value="1"/>
</dbReference>
<keyword evidence="14" id="KW-0735">Signal-anchor</keyword>
<dbReference type="FunFam" id="2.60.40.1730:FF:000012">
    <property type="entry name" value="Aminopeptidase N"/>
    <property type="match status" value="1"/>
</dbReference>
<keyword evidence="8 24" id="KW-0645">Protease</keyword>
<dbReference type="Gene3D" id="1.10.390.10">
    <property type="entry name" value="Neutral Protease Domain 2"/>
    <property type="match status" value="1"/>
</dbReference>
<keyword evidence="15" id="KW-1133">Transmembrane helix</keyword>
<dbReference type="InterPro" id="IPR042097">
    <property type="entry name" value="Aminopeptidase_N-like_N_sf"/>
</dbReference>
<feature type="active site" description="Proton acceptor" evidence="21">
    <location>
        <position position="343"/>
    </location>
</feature>
<dbReference type="Gene3D" id="2.60.40.1730">
    <property type="entry name" value="tricorn interacting facor f3 domain"/>
    <property type="match status" value="1"/>
</dbReference>
<evidence type="ECO:0000256" key="10">
    <source>
        <dbReference type="ARBA" id="ARBA00022723"/>
    </source>
</evidence>
<dbReference type="PANTHER" id="PTHR11533:SF290">
    <property type="entry name" value="AMINOPEPTIDASE"/>
    <property type="match status" value="1"/>
</dbReference>
<dbReference type="GO" id="GO:0042277">
    <property type="term" value="F:peptide binding"/>
    <property type="evidence" value="ECO:0007669"/>
    <property type="project" value="TreeGrafter"/>
</dbReference>
<name>A0A1I8PTW5_STOCA</name>
<dbReference type="InterPro" id="IPR050344">
    <property type="entry name" value="Peptidase_M1_aminopeptidases"/>
</dbReference>
<feature type="site" description="Transition state stabilizer" evidence="23">
    <location>
        <position position="428"/>
    </location>
</feature>
<dbReference type="FunFam" id="1.10.390.10:FF:000013">
    <property type="entry name" value="Aminopeptidase N"/>
    <property type="match status" value="1"/>
</dbReference>
<dbReference type="PANTHER" id="PTHR11533">
    <property type="entry name" value="PROTEASE M1 ZINC METALLOPROTEASE"/>
    <property type="match status" value="1"/>
</dbReference>
<dbReference type="PRINTS" id="PR00756">
    <property type="entry name" value="ALADIPTASE"/>
</dbReference>
<evidence type="ECO:0000256" key="15">
    <source>
        <dbReference type="ARBA" id="ARBA00022989"/>
    </source>
</evidence>
<evidence type="ECO:0000313" key="30">
    <source>
        <dbReference type="Proteomes" id="UP000095300"/>
    </source>
</evidence>
<dbReference type="Proteomes" id="UP000095300">
    <property type="component" value="Unassembled WGS sequence"/>
</dbReference>
<keyword evidence="10 22" id="KW-0479">Metal-binding</keyword>
<dbReference type="GO" id="GO:0043171">
    <property type="term" value="P:peptide catabolic process"/>
    <property type="evidence" value="ECO:0007669"/>
    <property type="project" value="TreeGrafter"/>
</dbReference>
<keyword evidence="19" id="KW-0325">Glycoprotein</keyword>
<dbReference type="GO" id="GO:0005886">
    <property type="term" value="C:plasma membrane"/>
    <property type="evidence" value="ECO:0007669"/>
    <property type="project" value="UniProtKB-SubCell"/>
</dbReference>
<comment type="subcellular location">
    <subcellularLocation>
        <location evidence="3">Cell membrane</location>
        <topology evidence="3">Lipid-anchor</topology>
        <topology evidence="3">GPI-anchor</topology>
    </subcellularLocation>
    <subcellularLocation>
        <location evidence="2">Membrane</location>
        <topology evidence="2">Single-pass type II membrane protein</topology>
    </subcellularLocation>
</comment>
<evidence type="ECO:0000256" key="21">
    <source>
        <dbReference type="PIRSR" id="PIRSR634016-1"/>
    </source>
</evidence>
<dbReference type="OrthoDB" id="510539at2759"/>
<evidence type="ECO:0000259" key="28">
    <source>
        <dbReference type="Pfam" id="PF17900"/>
    </source>
</evidence>
<evidence type="ECO:0000256" key="17">
    <source>
        <dbReference type="ARBA" id="ARBA00023136"/>
    </source>
</evidence>
<gene>
    <name evidence="29" type="primary">106091994</name>
</gene>
<dbReference type="InterPro" id="IPR024571">
    <property type="entry name" value="ERAP1-like_C_dom"/>
</dbReference>
<evidence type="ECO:0000256" key="11">
    <source>
        <dbReference type="ARBA" id="ARBA00022729"/>
    </source>
</evidence>
<evidence type="ECO:0000313" key="29">
    <source>
        <dbReference type="EnsemblMetazoa" id="SCAU011073-PA"/>
    </source>
</evidence>
<comment type="catalytic activity">
    <reaction evidence="1">
        <text>Release of an N-terminal amino acid, Xaa-|-Yaa- from a peptide, amide or arylamide. Xaa is preferably Ala, but may be most amino acids including Pro (slow action). When a terminal hydrophobic residue is followed by a prolyl residue, the two may be released as an intact Xaa-Pro dipeptide.</text>
        <dbReference type="EC" id="3.4.11.2"/>
    </reaction>
</comment>
<evidence type="ECO:0000256" key="18">
    <source>
        <dbReference type="ARBA" id="ARBA00023157"/>
    </source>
</evidence>
<feature type="chain" id="PRO_5009327187" description="Aminopeptidase" evidence="25">
    <location>
        <begin position="25"/>
        <end position="943"/>
    </location>
</feature>
<evidence type="ECO:0000256" key="19">
    <source>
        <dbReference type="ARBA" id="ARBA00023180"/>
    </source>
</evidence>
<dbReference type="GO" id="GO:0098552">
    <property type="term" value="C:side of membrane"/>
    <property type="evidence" value="ECO:0007669"/>
    <property type="project" value="UniProtKB-KW"/>
</dbReference>
<keyword evidence="11 25" id="KW-0732">Signal</keyword>
<evidence type="ECO:0000256" key="1">
    <source>
        <dbReference type="ARBA" id="ARBA00000098"/>
    </source>
</evidence>
<dbReference type="GO" id="GO:0006508">
    <property type="term" value="P:proteolysis"/>
    <property type="evidence" value="ECO:0007669"/>
    <property type="project" value="UniProtKB-KW"/>
</dbReference>
<feature type="signal peptide" evidence="25">
    <location>
        <begin position="1"/>
        <end position="24"/>
    </location>
</feature>
<dbReference type="CDD" id="cd09601">
    <property type="entry name" value="M1_APN-Q_like"/>
    <property type="match status" value="1"/>
</dbReference>
<evidence type="ECO:0000256" key="25">
    <source>
        <dbReference type="SAM" id="SignalP"/>
    </source>
</evidence>
<keyword evidence="30" id="KW-1185">Reference proteome</keyword>
<feature type="binding site" evidence="22">
    <location>
        <position position="342"/>
    </location>
    <ligand>
        <name>Zn(2+)</name>
        <dbReference type="ChEBI" id="CHEBI:29105"/>
        <note>catalytic</note>
    </ligand>
</feature>
<keyword evidence="17" id="KW-0472">Membrane</keyword>
<comment type="cofactor">
    <cofactor evidence="22 24">
        <name>Zn(2+)</name>
        <dbReference type="ChEBI" id="CHEBI:29105"/>
    </cofactor>
    <text evidence="22 24">Binds 1 zinc ion per subunit.</text>
</comment>
<evidence type="ECO:0000256" key="12">
    <source>
        <dbReference type="ARBA" id="ARBA00022801"/>
    </source>
</evidence>
<evidence type="ECO:0000259" key="26">
    <source>
        <dbReference type="Pfam" id="PF01433"/>
    </source>
</evidence>
<dbReference type="GO" id="GO:0008270">
    <property type="term" value="F:zinc ion binding"/>
    <property type="evidence" value="ECO:0007669"/>
    <property type="project" value="UniProtKB-UniRule"/>
</dbReference>
<feature type="domain" description="ERAP1-like C-terminal" evidence="27">
    <location>
        <begin position="573"/>
        <end position="875"/>
    </location>
</feature>
<dbReference type="SUPFAM" id="SSF55486">
    <property type="entry name" value="Metalloproteases ('zincins'), catalytic domain"/>
    <property type="match status" value="1"/>
</dbReference>
<dbReference type="InterPro" id="IPR045357">
    <property type="entry name" value="Aminopeptidase_N-like_N"/>
</dbReference>
<dbReference type="AlphaFoldDB" id="A0A1I8PTW5"/>
<dbReference type="GO" id="GO:0005737">
    <property type="term" value="C:cytoplasm"/>
    <property type="evidence" value="ECO:0007669"/>
    <property type="project" value="TreeGrafter"/>
</dbReference>
<accession>A0A1I8PTW5</accession>
<dbReference type="InterPro" id="IPR014782">
    <property type="entry name" value="Peptidase_M1_dom"/>
</dbReference>
<feature type="domain" description="Peptidase M1 membrane alanine aminopeptidase" evidence="26">
    <location>
        <begin position="283"/>
        <end position="494"/>
    </location>
</feature>
<protein>
    <recommendedName>
        <fullName evidence="24">Aminopeptidase</fullName>
        <ecNumber evidence="24">3.4.11.-</ecNumber>
    </recommendedName>
</protein>
<dbReference type="STRING" id="35570.A0A1I8PTW5"/>
<keyword evidence="5 24" id="KW-0031">Aminopeptidase</keyword>
<dbReference type="FunFam" id="1.25.50.20:FF:000001">
    <property type="entry name" value="Aminopeptidase"/>
    <property type="match status" value="1"/>
</dbReference>
<evidence type="ECO:0000256" key="14">
    <source>
        <dbReference type="ARBA" id="ARBA00022968"/>
    </source>
</evidence>
<evidence type="ECO:0000256" key="22">
    <source>
        <dbReference type="PIRSR" id="PIRSR634016-3"/>
    </source>
</evidence>
<keyword evidence="12 24" id="KW-0378">Hydrolase</keyword>
<evidence type="ECO:0000256" key="9">
    <source>
        <dbReference type="ARBA" id="ARBA00022692"/>
    </source>
</evidence>
<evidence type="ECO:0000256" key="24">
    <source>
        <dbReference type="RuleBase" id="RU364040"/>
    </source>
</evidence>
<dbReference type="EnsemblMetazoa" id="SCAU011073-RA">
    <property type="protein sequence ID" value="SCAU011073-PA"/>
    <property type="gene ID" value="SCAU011073"/>
</dbReference>
<dbReference type="Pfam" id="PF11838">
    <property type="entry name" value="ERAP1_C"/>
    <property type="match status" value="1"/>
</dbReference>
<keyword evidence="18" id="KW-1015">Disulfide bond</keyword>
<feature type="binding site" evidence="22">
    <location>
        <position position="346"/>
    </location>
    <ligand>
        <name>Zn(2+)</name>
        <dbReference type="ChEBI" id="CHEBI:29105"/>
        <note>catalytic</note>
    </ligand>
</feature>
<keyword evidence="16 24" id="KW-0482">Metalloprotease</keyword>
<evidence type="ECO:0000256" key="7">
    <source>
        <dbReference type="ARBA" id="ARBA00022622"/>
    </source>
</evidence>
<reference evidence="29" key="1">
    <citation type="submission" date="2020-05" db="UniProtKB">
        <authorList>
            <consortium name="EnsemblMetazoa"/>
        </authorList>
    </citation>
    <scope>IDENTIFICATION</scope>
    <source>
        <strain evidence="29">USDA</strain>
    </source>
</reference>
<dbReference type="FunFam" id="2.60.40.1910:FF:000008">
    <property type="entry name" value="Aminopeptidase"/>
    <property type="match status" value="1"/>
</dbReference>
<dbReference type="Gene3D" id="1.25.50.20">
    <property type="match status" value="1"/>
</dbReference>
<evidence type="ECO:0000256" key="4">
    <source>
        <dbReference type="ARBA" id="ARBA00010136"/>
    </source>
</evidence>
<evidence type="ECO:0000256" key="23">
    <source>
        <dbReference type="PIRSR" id="PIRSR634016-4"/>
    </source>
</evidence>
<evidence type="ECO:0000256" key="16">
    <source>
        <dbReference type="ARBA" id="ARBA00023049"/>
    </source>
</evidence>
<evidence type="ECO:0000256" key="3">
    <source>
        <dbReference type="ARBA" id="ARBA00004609"/>
    </source>
</evidence>
<feature type="binding site" evidence="22">
    <location>
        <position position="365"/>
    </location>
    <ligand>
        <name>Zn(2+)</name>
        <dbReference type="ChEBI" id="CHEBI:29105"/>
        <note>catalytic</note>
    </ligand>
</feature>
<dbReference type="Pfam" id="PF17900">
    <property type="entry name" value="Peptidase_M1_N"/>
    <property type="match status" value="1"/>
</dbReference>
<evidence type="ECO:0000256" key="2">
    <source>
        <dbReference type="ARBA" id="ARBA00004606"/>
    </source>
</evidence>
<comment type="similarity">
    <text evidence="4 24">Belongs to the peptidase M1 family.</text>
</comment>
<keyword evidence="20" id="KW-0449">Lipoprotein</keyword>
<keyword evidence="7" id="KW-0336">GPI-anchor</keyword>
<organism evidence="29 30">
    <name type="scientific">Stomoxys calcitrans</name>
    <name type="common">Stable fly</name>
    <name type="synonym">Conops calcitrans</name>
    <dbReference type="NCBI Taxonomy" id="35570"/>
    <lineage>
        <taxon>Eukaryota</taxon>
        <taxon>Metazoa</taxon>
        <taxon>Ecdysozoa</taxon>
        <taxon>Arthropoda</taxon>
        <taxon>Hexapoda</taxon>
        <taxon>Insecta</taxon>
        <taxon>Pterygota</taxon>
        <taxon>Neoptera</taxon>
        <taxon>Endopterygota</taxon>
        <taxon>Diptera</taxon>
        <taxon>Brachycera</taxon>
        <taxon>Muscomorpha</taxon>
        <taxon>Muscoidea</taxon>
        <taxon>Muscidae</taxon>
        <taxon>Stomoxys</taxon>
    </lineage>
</organism>
<evidence type="ECO:0000256" key="5">
    <source>
        <dbReference type="ARBA" id="ARBA00022438"/>
    </source>
</evidence>
<dbReference type="InterPro" id="IPR034016">
    <property type="entry name" value="M1_APN-typ"/>
</dbReference>
<dbReference type="SUPFAM" id="SSF63737">
    <property type="entry name" value="Leukotriene A4 hydrolase N-terminal domain"/>
    <property type="match status" value="1"/>
</dbReference>
<proteinExistence type="inferred from homology"/>
<evidence type="ECO:0000259" key="27">
    <source>
        <dbReference type="Pfam" id="PF11838"/>
    </source>
</evidence>
<keyword evidence="9" id="KW-0812">Transmembrane</keyword>
<evidence type="ECO:0000256" key="6">
    <source>
        <dbReference type="ARBA" id="ARBA00022475"/>
    </source>
</evidence>
<dbReference type="VEuPathDB" id="VectorBase:SCAU011073"/>
<dbReference type="GO" id="GO:0005615">
    <property type="term" value="C:extracellular space"/>
    <property type="evidence" value="ECO:0007669"/>
    <property type="project" value="TreeGrafter"/>
</dbReference>
<dbReference type="GO" id="GO:0016285">
    <property type="term" value="F:alanyl aminopeptidase activity"/>
    <property type="evidence" value="ECO:0007669"/>
    <property type="project" value="UniProtKB-EC"/>
</dbReference>
<sequence length="943" mass="107578">MLSSHGFAIVAIVALVLATGYVESYTRVMPPNFREIEETLPRADINYRLPNDTVPQHYDIVLNTRVDEGVRDFSGTVTIDLTVLVETNSIVLHARQLTFESATIQSSTGQSEALTFNYEPQREFLTLSRTVPFAKDTKWKLTVVYSGLLRSDNGGFYLTTYLDAQGRQRSLAATQFESTNARHAFPCYDEPAKRATFSVTINHNPTYTALSNMPKNEAESSNGKTVFQSTTNMPTYLIAFIVSDFKYSEGTFYGLKQRVYSRPGSEDEQEWGLLSGMLITQRLADYYGIDFMLPKLDQAAIPNKGGAMENWGMATYAENYMLYNKENSTIYTQTNIANIIGHEICHQWFGDYVTVEWWTYLWLKEGFAELFSFKATDDAYPEWGIWQQFHTDDYQTALVNDAGNNPTPMTHYVQTPAEISSRYNHVSYSKAGSVLHMWNHALTDKIFQRGLHNYLDANKFGAAVENQLFQALQNAINSESFKIPASIAEMLGTWSHNGGYPLLTVTRNYDDGSFDVHQKAFFNNETIQSDNLWYIPFNYAVKSKPDFRDTQASHYIPNVGNTKVNEKISNDDWLILNKQSTGFYRINYDERNWRLIIEGLISKPYQIHVRNRAQLMHDAYRFSSSKRLSHSILMEMLTYLSKEDQYAPWSTANGIINVYNRYLNGHGDYKNFQDFISEVTQPTYEKFGINDVPGEHHYVKYTRNVVINLACVANNEQCLKETNAKLQEHIDHKRVIEPNVKSQIFCHGLRQTSDKIFDHVFDKLMDSADQTERNLMISSMGCAQQESHLAKFVSSSTDGNNKLRSQERTTILSSAYTRGQKGLNAAIDFLDKEWQAYAQLSSATGRTNPLDIALRDMSSYVVSKEQETKFMALIDKVKGSSYVSTDLELVVKSRIVDNFNWLKQHGDPIMSWLSTYRSGASATVKVSTISIIVTLLMALHRLF</sequence>
<keyword evidence="6" id="KW-1003">Cell membrane</keyword>
<feature type="domain" description="Aminopeptidase N-like N-terminal" evidence="28">
    <location>
        <begin position="54"/>
        <end position="237"/>
    </location>
</feature>
<keyword evidence="13 22" id="KW-0862">Zinc</keyword>
<dbReference type="EC" id="3.4.11.-" evidence="24"/>
<evidence type="ECO:0000256" key="13">
    <source>
        <dbReference type="ARBA" id="ARBA00022833"/>
    </source>
</evidence>
<evidence type="ECO:0000256" key="20">
    <source>
        <dbReference type="ARBA" id="ARBA00023288"/>
    </source>
</evidence>
<dbReference type="Pfam" id="PF01433">
    <property type="entry name" value="Peptidase_M1"/>
    <property type="match status" value="1"/>
</dbReference>